<name>A0ABY7AP67_9ALTE</name>
<dbReference type="Proteomes" id="UP001163726">
    <property type="component" value="Chromosome"/>
</dbReference>
<dbReference type="PIRSF" id="PIRSF000450">
    <property type="entry name" value="H_ser_succinyltr"/>
    <property type="match status" value="1"/>
</dbReference>
<dbReference type="NCBIfam" id="TIGR01001">
    <property type="entry name" value="metA"/>
    <property type="match status" value="1"/>
</dbReference>
<comment type="catalytic activity">
    <reaction evidence="5">
        <text>L-homoserine + succinyl-CoA = O-succinyl-L-homoserine + CoA</text>
        <dbReference type="Rhea" id="RHEA:22008"/>
        <dbReference type="ChEBI" id="CHEBI:57287"/>
        <dbReference type="ChEBI" id="CHEBI:57292"/>
        <dbReference type="ChEBI" id="CHEBI:57476"/>
        <dbReference type="ChEBI" id="CHEBI:57661"/>
        <dbReference type="EC" id="2.3.1.46"/>
    </reaction>
</comment>
<feature type="binding site" evidence="5">
    <location>
        <position position="251"/>
    </location>
    <ligand>
        <name>substrate</name>
    </ligand>
</feature>
<dbReference type="InterPro" id="IPR029062">
    <property type="entry name" value="Class_I_gatase-like"/>
</dbReference>
<comment type="subcellular location">
    <subcellularLocation>
        <location evidence="5">Cytoplasm</location>
    </subcellularLocation>
</comment>
<dbReference type="EC" id="2.3.1.46" evidence="5"/>
<feature type="active site" evidence="5">
    <location>
        <position position="239"/>
    </location>
</feature>
<dbReference type="Pfam" id="PF04204">
    <property type="entry name" value="HTS"/>
    <property type="match status" value="1"/>
</dbReference>
<keyword evidence="3 5" id="KW-0808">Transferase</keyword>
<keyword evidence="2 5" id="KW-0028">Amino-acid biosynthesis</keyword>
<dbReference type="EMBL" id="CP109965">
    <property type="protein sequence ID" value="WAJ71362.1"/>
    <property type="molecule type" value="Genomic_DNA"/>
</dbReference>
<keyword evidence="5" id="KW-0486">Methionine biosynthesis</keyword>
<dbReference type="PANTHER" id="PTHR20919">
    <property type="entry name" value="HOMOSERINE O-SUCCINYLTRANSFERASE"/>
    <property type="match status" value="1"/>
</dbReference>
<gene>
    <name evidence="6" type="primary">metA</name>
    <name evidence="5" type="synonym">metAS</name>
    <name evidence="6" type="ORF">OLW01_06075</name>
</gene>
<dbReference type="PANTHER" id="PTHR20919:SF0">
    <property type="entry name" value="HOMOSERINE O-SUCCINYLTRANSFERASE"/>
    <property type="match status" value="1"/>
</dbReference>
<proteinExistence type="inferred from homology"/>
<evidence type="ECO:0000256" key="2">
    <source>
        <dbReference type="ARBA" id="ARBA00022605"/>
    </source>
</evidence>
<keyword evidence="1 5" id="KW-0963">Cytoplasm</keyword>
<dbReference type="InterPro" id="IPR033752">
    <property type="entry name" value="MetA_family"/>
</dbReference>
<comment type="similarity">
    <text evidence="5">Belongs to the MetA family.</text>
</comment>
<evidence type="ECO:0000313" key="6">
    <source>
        <dbReference type="EMBL" id="WAJ71362.1"/>
    </source>
</evidence>
<dbReference type="CDD" id="cd03131">
    <property type="entry name" value="GATase1_HTS"/>
    <property type="match status" value="1"/>
</dbReference>
<accession>A0ABY7AP67</accession>
<evidence type="ECO:0000256" key="3">
    <source>
        <dbReference type="ARBA" id="ARBA00022679"/>
    </source>
</evidence>
<dbReference type="RefSeq" id="WP_268075838.1">
    <property type="nucleotide sequence ID" value="NZ_CP109965.1"/>
</dbReference>
<evidence type="ECO:0000256" key="4">
    <source>
        <dbReference type="ARBA" id="ARBA00023315"/>
    </source>
</evidence>
<dbReference type="Gene3D" id="3.40.50.880">
    <property type="match status" value="1"/>
</dbReference>
<feature type="site" description="Important for substrate specificity" evidence="5">
    <location>
        <position position="194"/>
    </location>
</feature>
<sequence length="310" mass="35593">MPIKIPDQLPAIQVLGEENIFVMSDSRAQSQDIRPLELAILNLMPNKIETEVQLMRLLANSPLQVNIDLLRIDMHVSKNTPESHMSAFYHLFDDIKKNKKNYDGLIITGAPLGLIDYTEVKYWDKMKEIMDWAQQHVQSTLYLCWAAHAALYHQYGLNRFLRDEKISGVFKHKTLDPLEPLTQGFDDVFNMPHSRYAQVPLEELEAHDKLNVLASCDEGGAFLVASKDRRSVFITGHPEYNATTLQDEYLRDVKTGLEPAIPEHYFPDDNPQLAPNNVWRSHGNLLFCNWLNHYVYQATPFDLSQLSGQS</sequence>
<dbReference type="GO" id="GO:0008899">
    <property type="term" value="F:homoserine O-succinyltransferase activity"/>
    <property type="evidence" value="ECO:0007669"/>
    <property type="project" value="UniProtKB-EC"/>
</dbReference>
<keyword evidence="4 5" id="KW-0012">Acyltransferase</keyword>
<feature type="site" description="Important for acyl-CoA specificity" evidence="5">
    <location>
        <position position="113"/>
    </location>
</feature>
<comment type="function">
    <text evidence="5">Transfers a succinyl group from succinyl-CoA to L-homoserine, forming succinyl-L-homoserine.</text>
</comment>
<organism evidence="6 7">
    <name type="scientific">Catenovulum adriaticum</name>
    <dbReference type="NCBI Taxonomy" id="2984846"/>
    <lineage>
        <taxon>Bacteria</taxon>
        <taxon>Pseudomonadati</taxon>
        <taxon>Pseudomonadota</taxon>
        <taxon>Gammaproteobacteria</taxon>
        <taxon>Alteromonadales</taxon>
        <taxon>Alteromonadaceae</taxon>
        <taxon>Catenovulum</taxon>
    </lineage>
</organism>
<feature type="binding site" evidence="5">
    <location>
        <position position="194"/>
    </location>
    <ligand>
        <name>substrate</name>
    </ligand>
</feature>
<comment type="pathway">
    <text evidence="5">Amino-acid biosynthesis; L-methionine biosynthesis via de novo pathway; O-succinyl-L-homoserine from L-homoserine: step 1/1.</text>
</comment>
<evidence type="ECO:0000256" key="5">
    <source>
        <dbReference type="HAMAP-Rule" id="MF_00295"/>
    </source>
</evidence>
<dbReference type="InterPro" id="IPR005697">
    <property type="entry name" value="HST_MetA"/>
</dbReference>
<feature type="binding site" evidence="5">
    <location>
        <position position="165"/>
    </location>
    <ligand>
        <name>substrate</name>
    </ligand>
</feature>
<dbReference type="HAMAP" id="MF_00295">
    <property type="entry name" value="MetA_acyltransf"/>
    <property type="match status" value="1"/>
</dbReference>
<comment type="caution">
    <text evidence="5">Lacks conserved residue(s) required for the propagation of feature annotation.</text>
</comment>
<evidence type="ECO:0000313" key="7">
    <source>
        <dbReference type="Proteomes" id="UP001163726"/>
    </source>
</evidence>
<evidence type="ECO:0000256" key="1">
    <source>
        <dbReference type="ARBA" id="ARBA00022490"/>
    </source>
</evidence>
<reference evidence="6" key="1">
    <citation type="submission" date="2022-10" db="EMBL/GenBank/DDBJ databases">
        <title>Catenovulum adriacola sp. nov. isolated in the Harbour of Susak.</title>
        <authorList>
            <person name="Schoch T."/>
            <person name="Reich S.J."/>
            <person name="Stoeferle S."/>
            <person name="Flaiz M."/>
            <person name="Kazda M."/>
            <person name="Riedel C.U."/>
            <person name="Duerre P."/>
        </authorList>
    </citation>
    <scope>NUCLEOTIDE SEQUENCE</scope>
    <source>
        <strain evidence="6">TS8</strain>
    </source>
</reference>
<dbReference type="SUPFAM" id="SSF52317">
    <property type="entry name" value="Class I glutamine amidotransferase-like"/>
    <property type="match status" value="1"/>
</dbReference>
<protein>
    <recommendedName>
        <fullName evidence="5">Homoserine O-succinyltransferase</fullName>
        <shortName evidence="5">HST</shortName>
        <ecNumber evidence="5">2.3.1.46</ecNumber>
    </recommendedName>
    <alternativeName>
        <fullName evidence="5">Homoserine transsuccinylase</fullName>
        <shortName evidence="5">HTS</shortName>
    </alternativeName>
</protein>
<feature type="active site" description="Proton acceptor" evidence="5">
    <location>
        <position position="237"/>
    </location>
</feature>
<feature type="active site" description="Acyl-thioester intermediate" evidence="5">
    <location>
        <position position="144"/>
    </location>
</feature>
<keyword evidence="7" id="KW-1185">Reference proteome</keyword>